<evidence type="ECO:0000256" key="2">
    <source>
        <dbReference type="ARBA" id="ARBA00007528"/>
    </source>
</evidence>
<dbReference type="Pfam" id="PF03198">
    <property type="entry name" value="Glyco_hydro_72"/>
    <property type="match status" value="1"/>
</dbReference>
<gene>
    <name evidence="7" type="ORF">LTR36_006921</name>
</gene>
<dbReference type="GO" id="GO:0071970">
    <property type="term" value="P:fungal-type cell wall (1-&gt;3)-beta-D-glucan biosynthetic process"/>
    <property type="evidence" value="ECO:0007669"/>
    <property type="project" value="TreeGrafter"/>
</dbReference>
<comment type="similarity">
    <text evidence="2 6">Belongs to the glycosyl hydrolase 72 family.</text>
</comment>
<dbReference type="EMBL" id="JAVFHQ010000043">
    <property type="protein sequence ID" value="KAK4542268.1"/>
    <property type="molecule type" value="Genomic_DNA"/>
</dbReference>
<keyword evidence="6" id="KW-0808">Transferase</keyword>
<evidence type="ECO:0000313" key="7">
    <source>
        <dbReference type="EMBL" id="KAK4542268.1"/>
    </source>
</evidence>
<keyword evidence="6" id="KW-0472">Membrane</keyword>
<keyword evidence="4" id="KW-1015">Disulfide bond</keyword>
<dbReference type="GO" id="GO:0005886">
    <property type="term" value="C:plasma membrane"/>
    <property type="evidence" value="ECO:0007669"/>
    <property type="project" value="UniProtKB-SubCell"/>
</dbReference>
<organism evidence="7 8">
    <name type="scientific">Oleoguttula mirabilis</name>
    <dbReference type="NCBI Taxonomy" id="1507867"/>
    <lineage>
        <taxon>Eukaryota</taxon>
        <taxon>Fungi</taxon>
        <taxon>Dikarya</taxon>
        <taxon>Ascomycota</taxon>
        <taxon>Pezizomycotina</taxon>
        <taxon>Dothideomycetes</taxon>
        <taxon>Dothideomycetidae</taxon>
        <taxon>Mycosphaerellales</taxon>
        <taxon>Teratosphaeriaceae</taxon>
        <taxon>Oleoguttula</taxon>
    </lineage>
</organism>
<dbReference type="Proteomes" id="UP001324427">
    <property type="component" value="Unassembled WGS sequence"/>
</dbReference>
<keyword evidence="8" id="KW-1185">Reference proteome</keyword>
<dbReference type="Gene3D" id="3.20.20.80">
    <property type="entry name" value="Glycosidases"/>
    <property type="match status" value="1"/>
</dbReference>
<dbReference type="InterPro" id="IPR017853">
    <property type="entry name" value="GH"/>
</dbReference>
<comment type="subcellular location">
    <subcellularLocation>
        <location evidence="1 6">Cell membrane</location>
        <topology evidence="1 6">Lipid-anchor</topology>
        <topology evidence="1 6">GPI-anchor</topology>
    </subcellularLocation>
</comment>
<dbReference type="GO" id="GO:0098552">
    <property type="term" value="C:side of membrane"/>
    <property type="evidence" value="ECO:0007669"/>
    <property type="project" value="UniProtKB-KW"/>
</dbReference>
<reference evidence="7 8" key="1">
    <citation type="submission" date="2021-11" db="EMBL/GenBank/DDBJ databases">
        <title>Black yeast isolated from Biological Soil Crust.</title>
        <authorList>
            <person name="Kurbessoian T."/>
        </authorList>
    </citation>
    <scope>NUCLEOTIDE SEQUENCE [LARGE SCALE GENOMIC DNA]</scope>
    <source>
        <strain evidence="7 8">CCFEE 5522</strain>
    </source>
</reference>
<evidence type="ECO:0000256" key="3">
    <source>
        <dbReference type="ARBA" id="ARBA00022729"/>
    </source>
</evidence>
<dbReference type="GO" id="GO:0042124">
    <property type="term" value="F:1,3-beta-glucanosyltransferase activity"/>
    <property type="evidence" value="ECO:0007669"/>
    <property type="project" value="TreeGrafter"/>
</dbReference>
<comment type="function">
    <text evidence="6">Splits internally a 1,3-beta-glucan molecule and transfers the newly generated reducing end (the donor) to the non-reducing end of another 1,3-beta-glucan molecule (the acceptor) forming a 1,3-beta linkage, resulting in the elongation of 1,3-beta-glucan chains in the cell wall.</text>
</comment>
<keyword evidence="3" id="KW-0732">Signal</keyword>
<keyword evidence="6" id="KW-0336">GPI-anchor</keyword>
<dbReference type="GO" id="GO:0031505">
    <property type="term" value="P:fungal-type cell wall organization"/>
    <property type="evidence" value="ECO:0007669"/>
    <property type="project" value="TreeGrafter"/>
</dbReference>
<evidence type="ECO:0000256" key="1">
    <source>
        <dbReference type="ARBA" id="ARBA00004609"/>
    </source>
</evidence>
<keyword evidence="5" id="KW-0325">Glycoprotein</keyword>
<evidence type="ECO:0000313" key="8">
    <source>
        <dbReference type="Proteomes" id="UP001324427"/>
    </source>
</evidence>
<dbReference type="SUPFAM" id="SSF51445">
    <property type="entry name" value="(Trans)glycosidases"/>
    <property type="match status" value="1"/>
</dbReference>
<dbReference type="PANTHER" id="PTHR31468:SF2">
    <property type="entry name" value="1,3-BETA-GLUCANOSYLTRANSFERASE GAS1"/>
    <property type="match status" value="1"/>
</dbReference>
<dbReference type="PANTHER" id="PTHR31468">
    <property type="entry name" value="1,3-BETA-GLUCANOSYLTRANSFERASE GAS1"/>
    <property type="match status" value="1"/>
</dbReference>
<proteinExistence type="inferred from homology"/>
<name>A0AAV9JBG6_9PEZI</name>
<evidence type="ECO:0000256" key="6">
    <source>
        <dbReference type="RuleBase" id="RU361209"/>
    </source>
</evidence>
<evidence type="ECO:0000256" key="4">
    <source>
        <dbReference type="ARBA" id="ARBA00023157"/>
    </source>
</evidence>
<dbReference type="InterPro" id="IPR004886">
    <property type="entry name" value="Glucanosyltransferase"/>
</dbReference>
<accession>A0AAV9JBG6</accession>
<keyword evidence="6" id="KW-0449">Lipoprotein</keyword>
<dbReference type="EC" id="2.4.1.-" evidence="6"/>
<dbReference type="AlphaFoldDB" id="A0AAV9JBG6"/>
<evidence type="ECO:0000256" key="5">
    <source>
        <dbReference type="ARBA" id="ARBA00023180"/>
    </source>
</evidence>
<sequence>MSELLYYLTPTPASVPIVTRGNAFYRDGERFFVKGISYIPRRPDAERFDRAATLDPLTSDRVEGLEQDIARLHELGLNSISVQNLDPSKDHAKALRLLEKEGIYVVVTICDTIEAPHLRSTTLPGYNNDFDTTPHYSRHMIRKTLALVDQLAAHPNILGFTVSGDSVNTPSVTKIAEVACIRDIKHFLHLRRGRRVPVGVSAPDRLTLRLAHLQYFAAGEPSERADYFAPACWSWAGQSSFQVSGWKHMVEAFGRASPIPMFLNGYGTNLVKPRGWSEVLCLHSPDMTGVFSGGFTYTFFDYAKTGYGVLALGEDGQRVKQQDFYSLEKTFRAVNVRLPEEVATAEGRDYEVWKGQFPPQQHNHTTWSATSELPPFPGDWTEVLQDLTDRRDPEIVT</sequence>
<protein>
    <recommendedName>
        <fullName evidence="6">1,3-beta-glucanosyltransferase</fullName>
        <ecNumber evidence="6">2.4.1.-</ecNumber>
    </recommendedName>
</protein>
<comment type="caution">
    <text evidence="7">The sequence shown here is derived from an EMBL/GenBank/DDBJ whole genome shotgun (WGS) entry which is preliminary data.</text>
</comment>